<proteinExistence type="predicted"/>
<dbReference type="OrthoDB" id="9784220at2"/>
<sequence length="270" mass="30747">MKIQTALCFIISICSFQALSAWQYPNNARFAISLSFDDARRSQVDVGLPLLDKHKVKGSFYIMPEQMIGYEKAWKNAGKNGHEIANHSQSHLCTGNFRWLRKQDKGLEQVDLNFIAQDIKAAQQDIINLTKQQPTGFAYPCGQTFVGRGKAVKSYVPIVAKLFDYGRTWNDETANDPYYYDPAQIRAFNMDGKTFNELIALIEQAKFDNAWIVLAGHEVGEKGLYSIDVRALEQLILYLKDPSNGFWLATVADVNRYIQERLKQSHSNNH</sequence>
<dbReference type="GO" id="GO:0016810">
    <property type="term" value="F:hydrolase activity, acting on carbon-nitrogen (but not peptide) bonds"/>
    <property type="evidence" value="ECO:0007669"/>
    <property type="project" value="InterPro"/>
</dbReference>
<dbReference type="AlphaFoldDB" id="A0A0A7EJJ3"/>
<reference evidence="4 5" key="1">
    <citation type="submission" date="2014-11" db="EMBL/GenBank/DDBJ databases">
        <title>Complete Genome Sequence of Pseudoalteromonas sp. Strain OCN003 Isolated from Kaneohe Bay, Oahu, Hawaii.</title>
        <authorList>
            <person name="Beurmann S."/>
            <person name="Videau P."/>
            <person name="Ushijima B."/>
            <person name="Smith A.M."/>
            <person name="Aeby G.S."/>
            <person name="Callahan S.M."/>
            <person name="Belcaid M."/>
        </authorList>
    </citation>
    <scope>NUCLEOTIDE SEQUENCE [LARGE SCALE GENOMIC DNA]</scope>
    <source>
        <strain evidence="4 5">OCN003</strain>
    </source>
</reference>
<accession>A0A0A7EJJ3</accession>
<evidence type="ECO:0000259" key="3">
    <source>
        <dbReference type="PROSITE" id="PS51677"/>
    </source>
</evidence>
<dbReference type="EMBL" id="CP009889">
    <property type="protein sequence ID" value="AIY66819.1"/>
    <property type="molecule type" value="Genomic_DNA"/>
</dbReference>
<dbReference type="InterPro" id="IPR002509">
    <property type="entry name" value="NODB_dom"/>
</dbReference>
<evidence type="ECO:0000256" key="2">
    <source>
        <dbReference type="SAM" id="SignalP"/>
    </source>
</evidence>
<dbReference type="GO" id="GO:0005975">
    <property type="term" value="P:carbohydrate metabolic process"/>
    <property type="evidence" value="ECO:0007669"/>
    <property type="project" value="InterPro"/>
</dbReference>
<gene>
    <name evidence="4" type="ORF">OM33_17070</name>
</gene>
<evidence type="ECO:0000313" key="5">
    <source>
        <dbReference type="Proteomes" id="UP000030341"/>
    </source>
</evidence>
<dbReference type="Pfam" id="PF01522">
    <property type="entry name" value="Polysacc_deac_1"/>
    <property type="match status" value="1"/>
</dbReference>
<dbReference type="KEGG" id="pseo:OM33_17070"/>
<dbReference type="Gene3D" id="3.20.20.370">
    <property type="entry name" value="Glycoside hydrolase/deacetylase"/>
    <property type="match status" value="1"/>
</dbReference>
<keyword evidence="1 2" id="KW-0732">Signal</keyword>
<dbReference type="SUPFAM" id="SSF88713">
    <property type="entry name" value="Glycoside hydrolase/deacetylase"/>
    <property type="match status" value="1"/>
</dbReference>
<dbReference type="CDD" id="cd10967">
    <property type="entry name" value="CE4_GLA_like_6s"/>
    <property type="match status" value="1"/>
</dbReference>
<dbReference type="HOGENOM" id="CLU_1025623_0_0_6"/>
<name>A0A0A7EJJ3_9GAMM</name>
<dbReference type="PANTHER" id="PTHR34216:SF11">
    <property type="entry name" value="CHITOOLIGOSACCHARIDE DEACETYLASE"/>
    <property type="match status" value="1"/>
</dbReference>
<dbReference type="PANTHER" id="PTHR34216">
    <property type="match status" value="1"/>
</dbReference>
<evidence type="ECO:0000256" key="1">
    <source>
        <dbReference type="ARBA" id="ARBA00022729"/>
    </source>
</evidence>
<evidence type="ECO:0000313" key="4">
    <source>
        <dbReference type="EMBL" id="AIY66819.1"/>
    </source>
</evidence>
<dbReference type="PROSITE" id="PS51677">
    <property type="entry name" value="NODB"/>
    <property type="match status" value="1"/>
</dbReference>
<feature type="signal peptide" evidence="2">
    <location>
        <begin position="1"/>
        <end position="20"/>
    </location>
</feature>
<dbReference type="RefSeq" id="WP_040135356.1">
    <property type="nucleotide sequence ID" value="NZ_CP009889.1"/>
</dbReference>
<dbReference type="InterPro" id="IPR011330">
    <property type="entry name" value="Glyco_hydro/deAcase_b/a-brl"/>
</dbReference>
<organism evidence="4 5">
    <name type="scientific">Pseudoalteromonas piratica</name>
    <dbReference type="NCBI Taxonomy" id="1348114"/>
    <lineage>
        <taxon>Bacteria</taxon>
        <taxon>Pseudomonadati</taxon>
        <taxon>Pseudomonadota</taxon>
        <taxon>Gammaproteobacteria</taxon>
        <taxon>Alteromonadales</taxon>
        <taxon>Pseudoalteromonadaceae</taxon>
        <taxon>Pseudoalteromonas</taxon>
    </lineage>
</organism>
<dbReference type="Proteomes" id="UP000030341">
    <property type="component" value="Chromosome 2"/>
</dbReference>
<keyword evidence="5" id="KW-1185">Reference proteome</keyword>
<feature type="domain" description="NodB homology" evidence="3">
    <location>
        <begin position="30"/>
        <end position="270"/>
    </location>
</feature>
<dbReference type="InterPro" id="IPR051398">
    <property type="entry name" value="Polysacch_Deacetylase"/>
</dbReference>
<feature type="chain" id="PRO_5002028369" evidence="2">
    <location>
        <begin position="21"/>
        <end position="270"/>
    </location>
</feature>
<protein>
    <submittedName>
        <fullName evidence="4">Polysaccharide deacetylase</fullName>
    </submittedName>
</protein>
<dbReference type="STRING" id="1348114.OM33_17070"/>
<dbReference type="eggNOG" id="COG0726">
    <property type="taxonomic scope" value="Bacteria"/>
</dbReference>